<evidence type="ECO:0000256" key="2">
    <source>
        <dbReference type="ARBA" id="ARBA00022679"/>
    </source>
</evidence>
<dbReference type="Gene3D" id="3.90.550.20">
    <property type="match status" value="1"/>
</dbReference>
<organism evidence="5 6">
    <name type="scientific">Physocladia obscura</name>
    <dbReference type="NCBI Taxonomy" id="109957"/>
    <lineage>
        <taxon>Eukaryota</taxon>
        <taxon>Fungi</taxon>
        <taxon>Fungi incertae sedis</taxon>
        <taxon>Chytridiomycota</taxon>
        <taxon>Chytridiomycota incertae sedis</taxon>
        <taxon>Chytridiomycetes</taxon>
        <taxon>Chytridiales</taxon>
        <taxon>Chytriomycetaceae</taxon>
        <taxon>Physocladia</taxon>
    </lineage>
</organism>
<evidence type="ECO:0000256" key="3">
    <source>
        <dbReference type="SAM" id="MobiDB-lite"/>
    </source>
</evidence>
<dbReference type="InterPro" id="IPR051706">
    <property type="entry name" value="Glycosyltransferase_domain"/>
</dbReference>
<name>A0AAD5SRP2_9FUNG</name>
<reference evidence="5" key="1">
    <citation type="submission" date="2020-05" db="EMBL/GenBank/DDBJ databases">
        <title>Phylogenomic resolution of chytrid fungi.</title>
        <authorList>
            <person name="Stajich J.E."/>
            <person name="Amses K."/>
            <person name="Simmons R."/>
            <person name="Seto K."/>
            <person name="Myers J."/>
            <person name="Bonds A."/>
            <person name="Quandt C.A."/>
            <person name="Barry K."/>
            <person name="Liu P."/>
            <person name="Grigoriev I."/>
            <person name="Longcore J.E."/>
            <person name="James T.Y."/>
        </authorList>
    </citation>
    <scope>NUCLEOTIDE SEQUENCE</scope>
    <source>
        <strain evidence="5">JEL0513</strain>
    </source>
</reference>
<keyword evidence="2" id="KW-0808">Transferase</keyword>
<feature type="region of interest" description="Disordered" evidence="3">
    <location>
        <begin position="132"/>
        <end position="186"/>
    </location>
</feature>
<dbReference type="AlphaFoldDB" id="A0AAD5SRP2"/>
<keyword evidence="4" id="KW-0472">Membrane</keyword>
<dbReference type="InterPro" id="IPR007577">
    <property type="entry name" value="GlycoTrfase_DXD_sugar-bd_CS"/>
</dbReference>
<comment type="similarity">
    <text evidence="1">Belongs to the glycosyltransferase 32 family.</text>
</comment>
<feature type="compositionally biased region" description="Polar residues" evidence="3">
    <location>
        <begin position="132"/>
        <end position="162"/>
    </location>
</feature>
<accession>A0AAD5SRP2</accession>
<gene>
    <name evidence="5" type="ORF">HK100_005392</name>
</gene>
<dbReference type="PANTHER" id="PTHR32385:SF23">
    <property type="entry name" value="NUCLEOTIDE-DIPHOSPHO-SUGAR TRANSFERASE"/>
    <property type="match status" value="1"/>
</dbReference>
<comment type="caution">
    <text evidence="5">The sequence shown here is derived from an EMBL/GenBank/DDBJ whole genome shotgun (WGS) entry which is preliminary data.</text>
</comment>
<evidence type="ECO:0000256" key="4">
    <source>
        <dbReference type="SAM" id="Phobius"/>
    </source>
</evidence>
<dbReference type="SUPFAM" id="SSF53448">
    <property type="entry name" value="Nucleotide-diphospho-sugar transferases"/>
    <property type="match status" value="1"/>
</dbReference>
<keyword evidence="6" id="KW-1185">Reference proteome</keyword>
<dbReference type="InterPro" id="IPR029044">
    <property type="entry name" value="Nucleotide-diphossugar_trans"/>
</dbReference>
<dbReference type="GO" id="GO:0016020">
    <property type="term" value="C:membrane"/>
    <property type="evidence" value="ECO:0007669"/>
    <property type="project" value="GOC"/>
</dbReference>
<evidence type="ECO:0000256" key="1">
    <source>
        <dbReference type="ARBA" id="ARBA00009003"/>
    </source>
</evidence>
<sequence>MATVSHESRNVIVEKIQEAITRASTAATTATFTSALTTVTPIQSTANAIIQQQQYFSENIDIPNSVDLDEVIETIQPSTTANSIHNNNSGNNHARIRGDSFGSIMSNVLVNARSGLKNGNTVATAVGAVSGSNTGVKKQKSAGSVASAESTPSYGIQQQQQLHPHISTEAPPPRRSEDLGTTPRPSLDMFAMRLTSPSPANKSYDARMNSGSNPATATAGVVAASTTTTAASPAGTAATKNNILKASRSFSLGGLRILKEKVRHMVLRMFGTRISGRSSATKTAIATGLFLFILVVLLAVVSPPSSLFSRPPPFHLKQNTISNTPIPRKKSSTPKPAKQFQIPKIIHQSNPTHHALPPVYKEWPDSWKKHNPAFEYILWDQHESRDLIAMHYPWFLDTYVALRPSFLKEVAARVFYLHKFGGVFAELGCVAYRPIDALLSTHDLVLARMQTLENDGTENSMSLPSAWMASRPGHDFWMFVAHVIMKLAFADDAGGGGGGGGGADDERGRGVIWDAFNAYMEVQVRAKEGLDPIYIADFDAIFPYSISKSVPDSVHKLCSVDSPDFNQVLCRKLVDPRSTAFAVMYWARNNGSAGGLRSL</sequence>
<evidence type="ECO:0000313" key="6">
    <source>
        <dbReference type="Proteomes" id="UP001211907"/>
    </source>
</evidence>
<proteinExistence type="inferred from homology"/>
<keyword evidence="4" id="KW-1133">Transmembrane helix</keyword>
<feature type="transmembrane region" description="Helical" evidence="4">
    <location>
        <begin position="283"/>
        <end position="301"/>
    </location>
</feature>
<dbReference type="Pfam" id="PF04488">
    <property type="entry name" value="Gly_transf_sug"/>
    <property type="match status" value="1"/>
</dbReference>
<evidence type="ECO:0000313" key="5">
    <source>
        <dbReference type="EMBL" id="KAJ3097297.1"/>
    </source>
</evidence>
<protein>
    <submittedName>
        <fullName evidence="5">Uncharacterized protein</fullName>
    </submittedName>
</protein>
<dbReference type="EMBL" id="JADGJH010002520">
    <property type="protein sequence ID" value="KAJ3097297.1"/>
    <property type="molecule type" value="Genomic_DNA"/>
</dbReference>
<keyword evidence="4" id="KW-0812">Transmembrane</keyword>
<dbReference type="PANTHER" id="PTHR32385">
    <property type="entry name" value="MANNOSYL PHOSPHORYLINOSITOL CERAMIDE SYNTHASE"/>
    <property type="match status" value="1"/>
</dbReference>
<dbReference type="GO" id="GO:0051999">
    <property type="term" value="P:mannosyl-inositol phosphorylceramide biosynthetic process"/>
    <property type="evidence" value="ECO:0007669"/>
    <property type="project" value="TreeGrafter"/>
</dbReference>
<dbReference type="Proteomes" id="UP001211907">
    <property type="component" value="Unassembled WGS sequence"/>
</dbReference>
<dbReference type="GO" id="GO:0000030">
    <property type="term" value="F:mannosyltransferase activity"/>
    <property type="evidence" value="ECO:0007669"/>
    <property type="project" value="TreeGrafter"/>
</dbReference>